<dbReference type="OrthoDB" id="3217871at2759"/>
<comment type="caution">
    <text evidence="2">The sequence shown here is derived from an EMBL/GenBank/DDBJ whole genome shotgun (WGS) entry which is preliminary data.</text>
</comment>
<organism evidence="2">
    <name type="scientific">Psilocybe cubensis</name>
    <name type="common">Psychedelic mushroom</name>
    <name type="synonym">Stropharia cubensis</name>
    <dbReference type="NCBI Taxonomy" id="181762"/>
    <lineage>
        <taxon>Eukaryota</taxon>
        <taxon>Fungi</taxon>
        <taxon>Dikarya</taxon>
        <taxon>Basidiomycota</taxon>
        <taxon>Agaricomycotina</taxon>
        <taxon>Agaricomycetes</taxon>
        <taxon>Agaricomycetidae</taxon>
        <taxon>Agaricales</taxon>
        <taxon>Agaricineae</taxon>
        <taxon>Strophariaceae</taxon>
        <taxon>Psilocybe</taxon>
    </lineage>
</organism>
<proteinExistence type="predicted"/>
<dbReference type="AlphaFoldDB" id="A0A8H7Y2J8"/>
<evidence type="ECO:0008006" key="3">
    <source>
        <dbReference type="Google" id="ProtNLM"/>
    </source>
</evidence>
<evidence type="ECO:0000313" key="2">
    <source>
        <dbReference type="EMBL" id="KAG5169829.1"/>
    </source>
</evidence>
<feature type="compositionally biased region" description="Low complexity" evidence="1">
    <location>
        <begin position="44"/>
        <end position="70"/>
    </location>
</feature>
<reference evidence="2" key="1">
    <citation type="submission" date="2021-02" db="EMBL/GenBank/DDBJ databases">
        <title>Psilocybe cubensis genome.</title>
        <authorList>
            <person name="Mckernan K.J."/>
            <person name="Crawford S."/>
            <person name="Trippe A."/>
            <person name="Kane L.T."/>
            <person name="Mclaughlin S."/>
        </authorList>
    </citation>
    <scope>NUCLEOTIDE SEQUENCE [LARGE SCALE GENOMIC DNA]</scope>
    <source>
        <strain evidence="2">MGC-MH-2018</strain>
    </source>
</reference>
<accession>A0A8H7Y2J8</accession>
<dbReference type="EMBL" id="JAFIQS010000004">
    <property type="protein sequence ID" value="KAG5169829.1"/>
    <property type="molecule type" value="Genomic_DNA"/>
</dbReference>
<sequence length="418" mass="46633">MDMPAFLRRINVNYTHDIGLDQDSDSEPSRTRTHTPIAIAIQPQSPLQSQSQAQVQAPNQNQNQAQSANPNPNPNPTHTITRSNTLWFEDGTIVLQAESTQFRVYLGLLSLNSKHPVFHGEQPGPGLQYGVDEVEGCPVMTVNGTAEDWEQVLLTIHHWHYNLTSLNIRSDFSAAPHFYPIYTLVSLLRVGHVYQFDTVVSVAVRVMKELFSCNLEDFDAAAKPPTLWLRHSDNYPYGWQMEVINVALEVPGLMSILPSVYVLCLQDLGLDVIFDGIECHGAKRIELSHATQATLAKAREQIVHASINALLLTPLVLPNFAYQCGDLQGCLVKRNIALNRRAAEILATFAENGVKDNGFCAYCQQIVDRRTQEGRKTMWARLPSFFGLPEWHVLKELDERSGRSLSSMASTASSDAGR</sequence>
<evidence type="ECO:0000256" key="1">
    <source>
        <dbReference type="SAM" id="MobiDB-lite"/>
    </source>
</evidence>
<name>A0A8H7Y2J8_PSICU</name>
<protein>
    <recommendedName>
        <fullName evidence="3">BTB domain-containing protein</fullName>
    </recommendedName>
</protein>
<feature type="region of interest" description="Disordered" evidence="1">
    <location>
        <begin position="44"/>
        <end position="81"/>
    </location>
</feature>
<gene>
    <name evidence="2" type="ORF">JR316_004210</name>
</gene>